<dbReference type="AlphaFoldDB" id="A0ABD2WZC7"/>
<proteinExistence type="predicted"/>
<reference evidence="1 2" key="1">
    <citation type="journal article" date="2024" name="bioRxiv">
        <title>A reference genome for Trichogramma kaykai: A tiny desert-dwelling parasitoid wasp with competing sex-ratio distorters.</title>
        <authorList>
            <person name="Culotta J."/>
            <person name="Lindsey A.R."/>
        </authorList>
    </citation>
    <scope>NUCLEOTIDE SEQUENCE [LARGE SCALE GENOMIC DNA]</scope>
    <source>
        <strain evidence="1 2">KSX58</strain>
    </source>
</reference>
<protein>
    <submittedName>
        <fullName evidence="1">Uncharacterized protein</fullName>
    </submittedName>
</protein>
<dbReference type="Proteomes" id="UP001627154">
    <property type="component" value="Unassembled WGS sequence"/>
</dbReference>
<sequence length="83" mass="9452">MDSIWNKFDKNEDGHWSSLYEQHDLMSLATDITNTALPGAVEIIENAIANDNVHYNAFELISALRNEKLTEELGQRLIDVSFD</sequence>
<keyword evidence="2" id="KW-1185">Reference proteome</keyword>
<comment type="caution">
    <text evidence="1">The sequence shown here is derived from an EMBL/GenBank/DDBJ whole genome shotgun (WGS) entry which is preliminary data.</text>
</comment>
<name>A0ABD2WZC7_9HYME</name>
<gene>
    <name evidence="1" type="ORF">TKK_007597</name>
</gene>
<dbReference type="EMBL" id="JBJJXI010000059">
    <property type="protein sequence ID" value="KAL3398437.1"/>
    <property type="molecule type" value="Genomic_DNA"/>
</dbReference>
<evidence type="ECO:0000313" key="1">
    <source>
        <dbReference type="EMBL" id="KAL3398437.1"/>
    </source>
</evidence>
<accession>A0ABD2WZC7</accession>
<organism evidence="1 2">
    <name type="scientific">Trichogramma kaykai</name>
    <dbReference type="NCBI Taxonomy" id="54128"/>
    <lineage>
        <taxon>Eukaryota</taxon>
        <taxon>Metazoa</taxon>
        <taxon>Ecdysozoa</taxon>
        <taxon>Arthropoda</taxon>
        <taxon>Hexapoda</taxon>
        <taxon>Insecta</taxon>
        <taxon>Pterygota</taxon>
        <taxon>Neoptera</taxon>
        <taxon>Endopterygota</taxon>
        <taxon>Hymenoptera</taxon>
        <taxon>Apocrita</taxon>
        <taxon>Proctotrupomorpha</taxon>
        <taxon>Chalcidoidea</taxon>
        <taxon>Trichogrammatidae</taxon>
        <taxon>Trichogramma</taxon>
    </lineage>
</organism>
<evidence type="ECO:0000313" key="2">
    <source>
        <dbReference type="Proteomes" id="UP001627154"/>
    </source>
</evidence>